<gene>
    <name evidence="3" type="ORF">DOTSEDRAFT_160012</name>
</gene>
<feature type="domain" description="AB hydrolase-1" evidence="2">
    <location>
        <begin position="42"/>
        <end position="366"/>
    </location>
</feature>
<dbReference type="STRING" id="675120.M2XJI5"/>
<evidence type="ECO:0000256" key="1">
    <source>
        <dbReference type="SAM" id="MobiDB-lite"/>
    </source>
</evidence>
<organism evidence="3 4">
    <name type="scientific">Dothistroma septosporum (strain NZE10 / CBS 128990)</name>
    <name type="common">Red band needle blight fungus</name>
    <name type="synonym">Mycosphaerella pini</name>
    <dbReference type="NCBI Taxonomy" id="675120"/>
    <lineage>
        <taxon>Eukaryota</taxon>
        <taxon>Fungi</taxon>
        <taxon>Dikarya</taxon>
        <taxon>Ascomycota</taxon>
        <taxon>Pezizomycotina</taxon>
        <taxon>Dothideomycetes</taxon>
        <taxon>Dothideomycetidae</taxon>
        <taxon>Mycosphaerellales</taxon>
        <taxon>Mycosphaerellaceae</taxon>
        <taxon>Dothistroma</taxon>
    </lineage>
</organism>
<keyword evidence="4" id="KW-1185">Reference proteome</keyword>
<reference evidence="3 4" key="2">
    <citation type="journal article" date="2012" name="PLoS Pathog.">
        <title>Diverse lifestyles and strategies of plant pathogenesis encoded in the genomes of eighteen Dothideomycetes fungi.</title>
        <authorList>
            <person name="Ohm R.A."/>
            <person name="Feau N."/>
            <person name="Henrissat B."/>
            <person name="Schoch C.L."/>
            <person name="Horwitz B.A."/>
            <person name="Barry K.W."/>
            <person name="Condon B.J."/>
            <person name="Copeland A.C."/>
            <person name="Dhillon B."/>
            <person name="Glaser F."/>
            <person name="Hesse C.N."/>
            <person name="Kosti I."/>
            <person name="LaButti K."/>
            <person name="Lindquist E.A."/>
            <person name="Lucas S."/>
            <person name="Salamov A.A."/>
            <person name="Bradshaw R.E."/>
            <person name="Ciuffetti L."/>
            <person name="Hamelin R.C."/>
            <person name="Kema G.H.J."/>
            <person name="Lawrence C."/>
            <person name="Scott J.A."/>
            <person name="Spatafora J.W."/>
            <person name="Turgeon B.G."/>
            <person name="de Wit P.J.G.M."/>
            <person name="Zhong S."/>
            <person name="Goodwin S.B."/>
            <person name="Grigoriev I.V."/>
        </authorList>
    </citation>
    <scope>NUCLEOTIDE SEQUENCE [LARGE SCALE GENOMIC DNA]</scope>
    <source>
        <strain evidence="4">NZE10 / CBS 128990</strain>
    </source>
</reference>
<dbReference type="SUPFAM" id="SSF53474">
    <property type="entry name" value="alpha/beta-Hydrolases"/>
    <property type="match status" value="1"/>
</dbReference>
<proteinExistence type="predicted"/>
<accession>M2XJI5</accession>
<dbReference type="EMBL" id="KB446545">
    <property type="protein sequence ID" value="EME39622.1"/>
    <property type="molecule type" value="Genomic_DNA"/>
</dbReference>
<evidence type="ECO:0000313" key="3">
    <source>
        <dbReference type="EMBL" id="EME39622.1"/>
    </source>
</evidence>
<dbReference type="InterPro" id="IPR000073">
    <property type="entry name" value="AB_hydrolase_1"/>
</dbReference>
<reference evidence="4" key="1">
    <citation type="journal article" date="2012" name="PLoS Genet.">
        <title>The genomes of the fungal plant pathogens Cladosporium fulvum and Dothistroma septosporum reveal adaptation to different hosts and lifestyles but also signatures of common ancestry.</title>
        <authorList>
            <person name="de Wit P.J.G.M."/>
            <person name="van der Burgt A."/>
            <person name="Oekmen B."/>
            <person name="Stergiopoulos I."/>
            <person name="Abd-Elsalam K.A."/>
            <person name="Aerts A.L."/>
            <person name="Bahkali A.H."/>
            <person name="Beenen H.G."/>
            <person name="Chettri P."/>
            <person name="Cox M.P."/>
            <person name="Datema E."/>
            <person name="de Vries R.P."/>
            <person name="Dhillon B."/>
            <person name="Ganley A.R."/>
            <person name="Griffiths S.A."/>
            <person name="Guo Y."/>
            <person name="Hamelin R.C."/>
            <person name="Henrissat B."/>
            <person name="Kabir M.S."/>
            <person name="Jashni M.K."/>
            <person name="Kema G."/>
            <person name="Klaubauf S."/>
            <person name="Lapidus A."/>
            <person name="Levasseur A."/>
            <person name="Lindquist E."/>
            <person name="Mehrabi R."/>
            <person name="Ohm R.A."/>
            <person name="Owen T.J."/>
            <person name="Salamov A."/>
            <person name="Schwelm A."/>
            <person name="Schijlen E."/>
            <person name="Sun H."/>
            <person name="van den Burg H.A."/>
            <person name="van Ham R.C.H.J."/>
            <person name="Zhang S."/>
            <person name="Goodwin S.B."/>
            <person name="Grigoriev I.V."/>
            <person name="Collemare J."/>
            <person name="Bradshaw R.E."/>
        </authorList>
    </citation>
    <scope>NUCLEOTIDE SEQUENCE [LARGE SCALE GENOMIC DNA]</scope>
    <source>
        <strain evidence="4">NZE10 / CBS 128990</strain>
    </source>
</reference>
<evidence type="ECO:0000313" key="4">
    <source>
        <dbReference type="Proteomes" id="UP000016933"/>
    </source>
</evidence>
<dbReference type="AlphaFoldDB" id="M2XJI5"/>
<sequence>MPYSTKAMGRLEHKSLITAPNNLTYSYYLSPNFNQNLSQDVPTLMFVHGYPDDAYMWAGAIPTFLKMPYPFLVLDLLGFGHSSKPIDTKNYNYRAQANSIAQILDAEKVPNNVIPIGHDWGSATSQRFYLYHKSRCIGLSLLSLAYQVPSPEPFNLSTANKTTAQRFGYPQWEYWNFFTAPEAAELMRHNMERFFEVNHGNFPSPNKETDNRPTDGALATKGDEPGRDIWMREMFDAGDGSLEGNAMYQYVTQTGKWSNRTVQLKDYAKQDPSIFQRFKERMSRDGFEGPVQYYHSLKNNTMLEDEKALCANEADKKIEVPLLYIGQTGDWVCRIDLMGDSVKQGLVKDLEERVIDAGHWCLYEKPEEIAAIIKEWLSSRF</sequence>
<dbReference type="Gene3D" id="3.40.50.1820">
    <property type="entry name" value="alpha/beta hydrolase"/>
    <property type="match status" value="1"/>
</dbReference>
<dbReference type="HOGENOM" id="CLU_020336_7_0_1"/>
<feature type="region of interest" description="Disordered" evidence="1">
    <location>
        <begin position="200"/>
        <end position="223"/>
    </location>
</feature>
<dbReference type="OMA" id="PDHAAMW"/>
<dbReference type="Pfam" id="PF00561">
    <property type="entry name" value="Abhydrolase_1"/>
    <property type="match status" value="1"/>
</dbReference>
<name>M2XJI5_DOTSN</name>
<protein>
    <recommendedName>
        <fullName evidence="2">AB hydrolase-1 domain-containing protein</fullName>
    </recommendedName>
</protein>
<dbReference type="PANTHER" id="PTHR43329">
    <property type="entry name" value="EPOXIDE HYDROLASE"/>
    <property type="match status" value="1"/>
</dbReference>
<dbReference type="OrthoDB" id="284184at2759"/>
<dbReference type="InterPro" id="IPR029058">
    <property type="entry name" value="AB_hydrolase_fold"/>
</dbReference>
<evidence type="ECO:0000259" key="2">
    <source>
        <dbReference type="Pfam" id="PF00561"/>
    </source>
</evidence>
<dbReference type="eggNOG" id="KOG4178">
    <property type="taxonomic scope" value="Eukaryota"/>
</dbReference>
<dbReference type="Proteomes" id="UP000016933">
    <property type="component" value="Unassembled WGS sequence"/>
</dbReference>
<feature type="non-terminal residue" evidence="3">
    <location>
        <position position="381"/>
    </location>
</feature>